<dbReference type="Proteomes" id="UP000632222">
    <property type="component" value="Unassembled WGS sequence"/>
</dbReference>
<protein>
    <submittedName>
        <fullName evidence="1">Uncharacterized protein</fullName>
    </submittedName>
</protein>
<keyword evidence="2" id="KW-1185">Reference proteome</keyword>
<organism evidence="1 2">
    <name type="scientific">Deinococcus roseus</name>
    <dbReference type="NCBI Taxonomy" id="392414"/>
    <lineage>
        <taxon>Bacteria</taxon>
        <taxon>Thermotogati</taxon>
        <taxon>Deinococcota</taxon>
        <taxon>Deinococci</taxon>
        <taxon>Deinococcales</taxon>
        <taxon>Deinococcaceae</taxon>
        <taxon>Deinococcus</taxon>
    </lineage>
</organism>
<evidence type="ECO:0000313" key="2">
    <source>
        <dbReference type="Proteomes" id="UP000632222"/>
    </source>
</evidence>
<proteinExistence type="predicted"/>
<dbReference type="EMBL" id="BMOD01000049">
    <property type="protein sequence ID" value="GGJ59188.1"/>
    <property type="molecule type" value="Genomic_DNA"/>
</dbReference>
<gene>
    <name evidence="1" type="ORF">GCM10008938_51600</name>
</gene>
<accession>A0ABQ2DJB5</accession>
<comment type="caution">
    <text evidence="1">The sequence shown here is derived from an EMBL/GenBank/DDBJ whole genome shotgun (WGS) entry which is preliminary data.</text>
</comment>
<evidence type="ECO:0000313" key="1">
    <source>
        <dbReference type="EMBL" id="GGJ59188.1"/>
    </source>
</evidence>
<name>A0ABQ2DJB5_9DEIO</name>
<sequence>MREDMEAPLSWVLTVIREPSFERHERFDVLWDGQDVFEGRCRYWDLAYDMERMEQYYDGLSGQERLRERYKPREWSPTLEEKRAELPVDAGRALLESLKTSLVTFPVVTQNHAMVDGTRMTLVIRAGTGLQLSAVWDEGQHLELDQLANKVQGLFLVL</sequence>
<reference evidence="2" key="1">
    <citation type="journal article" date="2019" name="Int. J. Syst. Evol. Microbiol.">
        <title>The Global Catalogue of Microorganisms (GCM) 10K type strain sequencing project: providing services to taxonomists for standard genome sequencing and annotation.</title>
        <authorList>
            <consortium name="The Broad Institute Genomics Platform"/>
            <consortium name="The Broad Institute Genome Sequencing Center for Infectious Disease"/>
            <person name="Wu L."/>
            <person name="Ma J."/>
        </authorList>
    </citation>
    <scope>NUCLEOTIDE SEQUENCE [LARGE SCALE GENOMIC DNA]</scope>
    <source>
        <strain evidence="2">JCM 14370</strain>
    </source>
</reference>